<dbReference type="Proteomes" id="UP001322664">
    <property type="component" value="Chromosome"/>
</dbReference>
<accession>A0ABZ0RYX4</accession>
<organism evidence="1 2">
    <name type="scientific">Lysinibacillus louembei</name>
    <dbReference type="NCBI Taxonomy" id="1470088"/>
    <lineage>
        <taxon>Bacteria</taxon>
        <taxon>Bacillati</taxon>
        <taxon>Bacillota</taxon>
        <taxon>Bacilli</taxon>
        <taxon>Bacillales</taxon>
        <taxon>Bacillaceae</taxon>
        <taxon>Lysinibacillus</taxon>
    </lineage>
</organism>
<reference evidence="1 2" key="1">
    <citation type="submission" date="2023-09" db="EMBL/GenBank/DDBJ databases">
        <authorList>
            <person name="Page C.A."/>
            <person name="Perez-Diaz I.M."/>
        </authorList>
    </citation>
    <scope>NUCLEOTIDE SEQUENCE [LARGE SCALE GENOMIC DNA]</scope>
    <source>
        <strain evidence="1 2">Ll15</strain>
    </source>
</reference>
<sequence>MNYHLVNSILKQDYSNLFLEQIKELDYLKEISNISLNKHTITIDRKDPFLVEKEIELYGNKIRMAIIEQVQSKISKYYKSPIIDKEAFEAKILFNYERSYSNDNLAKMAWADILESSEVLLFSSGMATISTILTSITSIFNNKCNCVILGKYFETLTISNLLQKIGVNISQKIEENHVYNILFLEPTKYSWKLENQDIEQIKNQLLSKDIQFVIIDSTLSQDSRFANEIVTFINDGKLQNKYVIEIKSRLKLYQLGFEFCNLGSAEIYATAHNDIKSISEYISKIRTVLGTTPDFFSLSMLEHPILNSQGLTEKYINTIFSNNKILRNYGKSSINTNFITKISNKITGKPFTIIEIGDKKINNYAPIIDHLRLIQKEYLPCLFLGSSFGFRHHRYEMIIPDNRIDEAYLKFCPGYRKGPSFDLFCNYFSWLSQISSIEEFSNNTGIQSKFDTKQFD</sequence>
<dbReference type="RefSeq" id="WP_319837368.1">
    <property type="nucleotide sequence ID" value="NZ_CP137624.1"/>
</dbReference>
<dbReference type="EMBL" id="CP137624">
    <property type="protein sequence ID" value="WPK12670.1"/>
    <property type="molecule type" value="Genomic_DNA"/>
</dbReference>
<protein>
    <submittedName>
        <fullName evidence="1">Uncharacterized protein</fullName>
    </submittedName>
</protein>
<name>A0ABZ0RYX4_9BACI</name>
<proteinExistence type="predicted"/>
<keyword evidence="2" id="KW-1185">Reference proteome</keyword>
<gene>
    <name evidence="1" type="ORF">R6U77_02925</name>
</gene>
<evidence type="ECO:0000313" key="1">
    <source>
        <dbReference type="EMBL" id="WPK12670.1"/>
    </source>
</evidence>
<evidence type="ECO:0000313" key="2">
    <source>
        <dbReference type="Proteomes" id="UP001322664"/>
    </source>
</evidence>